<evidence type="ECO:0000313" key="1">
    <source>
        <dbReference type="EMBL" id="CAB3245896.1"/>
    </source>
</evidence>
<evidence type="ECO:0000313" key="3">
    <source>
        <dbReference type="Proteomes" id="UP000494106"/>
    </source>
</evidence>
<dbReference type="AlphaFoldDB" id="A0A8S1AGT6"/>
<accession>A0A8S1AGT6</accession>
<proteinExistence type="predicted"/>
<evidence type="ECO:0000313" key="2">
    <source>
        <dbReference type="EMBL" id="CAB3249063.1"/>
    </source>
</evidence>
<keyword evidence="3" id="KW-1185">Reference proteome</keyword>
<protein>
    <submittedName>
        <fullName evidence="1">Uncharacterized protein</fullName>
    </submittedName>
</protein>
<name>A0A8S1AGT6_ARCPL</name>
<evidence type="ECO:0000313" key="4">
    <source>
        <dbReference type="Proteomes" id="UP000494256"/>
    </source>
</evidence>
<organism evidence="1 3">
    <name type="scientific">Arctia plantaginis</name>
    <name type="common">Wood tiger moth</name>
    <name type="synonym">Phalaena plantaginis</name>
    <dbReference type="NCBI Taxonomy" id="874455"/>
    <lineage>
        <taxon>Eukaryota</taxon>
        <taxon>Metazoa</taxon>
        <taxon>Ecdysozoa</taxon>
        <taxon>Arthropoda</taxon>
        <taxon>Hexapoda</taxon>
        <taxon>Insecta</taxon>
        <taxon>Pterygota</taxon>
        <taxon>Neoptera</taxon>
        <taxon>Endopterygota</taxon>
        <taxon>Lepidoptera</taxon>
        <taxon>Glossata</taxon>
        <taxon>Ditrysia</taxon>
        <taxon>Noctuoidea</taxon>
        <taxon>Erebidae</taxon>
        <taxon>Arctiinae</taxon>
        <taxon>Arctia</taxon>
    </lineage>
</organism>
<dbReference type="Proteomes" id="UP000494256">
    <property type="component" value="Unassembled WGS sequence"/>
</dbReference>
<gene>
    <name evidence="1" type="ORF">APLA_LOCUS10643</name>
    <name evidence="2" type="ORF">APLA_LOCUS12670</name>
</gene>
<dbReference type="EMBL" id="CADEBC010000525">
    <property type="protein sequence ID" value="CAB3245896.1"/>
    <property type="molecule type" value="Genomic_DNA"/>
</dbReference>
<comment type="caution">
    <text evidence="1">The sequence shown here is derived from an EMBL/GenBank/DDBJ whole genome shotgun (WGS) entry which is preliminary data.</text>
</comment>
<dbReference type="Proteomes" id="UP000494106">
    <property type="component" value="Unassembled WGS sequence"/>
</dbReference>
<reference evidence="3 4" key="1">
    <citation type="submission" date="2020-04" db="EMBL/GenBank/DDBJ databases">
        <authorList>
            <person name="Wallbank WR R."/>
            <person name="Pardo Diaz C."/>
            <person name="Kozak K."/>
            <person name="Martin S."/>
            <person name="Jiggins C."/>
            <person name="Moest M."/>
            <person name="Warren A I."/>
            <person name="Byers J.R.P. K."/>
            <person name="Montejo-Kovacevich G."/>
            <person name="Yen C E."/>
        </authorList>
    </citation>
    <scope>NUCLEOTIDE SEQUENCE [LARGE SCALE GENOMIC DNA]</scope>
</reference>
<dbReference type="EMBL" id="CADEBD010000344">
    <property type="protein sequence ID" value="CAB3249063.1"/>
    <property type="molecule type" value="Genomic_DNA"/>
</dbReference>
<sequence>MAPLARGGRKSSAARGDSNGDFLWHCGDQIDGGTATALPHSAVEPCRATRVGGGLRGEEDAGACVRRARAHRRAHNNIA</sequence>